<protein>
    <recommendedName>
        <fullName evidence="5 12">Copper-containing nitrite reductase</fullName>
        <ecNumber evidence="4 12">1.7.2.1</ecNumber>
    </recommendedName>
</protein>
<dbReference type="PANTHER" id="PTHR11709">
    <property type="entry name" value="MULTI-COPPER OXIDASE"/>
    <property type="match status" value="1"/>
</dbReference>
<dbReference type="Proteomes" id="UP000035352">
    <property type="component" value="Chromosome"/>
</dbReference>
<comment type="catalytic activity">
    <reaction evidence="10 12">
        <text>nitric oxide + Fe(III)-[cytochrome c] + H2O = Fe(II)-[cytochrome c] + nitrite + 2 H(+)</text>
        <dbReference type="Rhea" id="RHEA:15233"/>
        <dbReference type="Rhea" id="RHEA-COMP:10350"/>
        <dbReference type="Rhea" id="RHEA-COMP:14399"/>
        <dbReference type="ChEBI" id="CHEBI:15377"/>
        <dbReference type="ChEBI" id="CHEBI:15378"/>
        <dbReference type="ChEBI" id="CHEBI:16301"/>
        <dbReference type="ChEBI" id="CHEBI:16480"/>
        <dbReference type="ChEBI" id="CHEBI:29033"/>
        <dbReference type="ChEBI" id="CHEBI:29034"/>
        <dbReference type="EC" id="1.7.2.1"/>
    </reaction>
</comment>
<evidence type="ECO:0000256" key="5">
    <source>
        <dbReference type="ARBA" id="ARBA00017290"/>
    </source>
</evidence>
<feature type="chain" id="PRO_5015212424" description="Copper-containing nitrite reductase" evidence="12">
    <location>
        <begin position="23"/>
        <end position="487"/>
    </location>
</feature>
<feature type="binding site" description="type 1 copper site" evidence="11">
    <location>
        <position position="450"/>
    </location>
    <ligand>
        <name>Cu cation</name>
        <dbReference type="ChEBI" id="CHEBI:23378"/>
        <label>1</label>
    </ligand>
</feature>
<comment type="cofactor">
    <cofactor evidence="12">
        <name>Cu(+)</name>
        <dbReference type="ChEBI" id="CHEBI:49552"/>
    </cofactor>
    <text evidence="12">Binds 1 Cu(+) ion.</text>
</comment>
<evidence type="ECO:0000256" key="6">
    <source>
        <dbReference type="ARBA" id="ARBA00022723"/>
    </source>
</evidence>
<name>A0A0G3BN44_9BURK</name>
<evidence type="ECO:0000256" key="9">
    <source>
        <dbReference type="ARBA" id="ARBA00023008"/>
    </source>
</evidence>
<dbReference type="RefSeq" id="WP_047196140.1">
    <property type="nucleotide sequence ID" value="NZ_CP011371.1"/>
</dbReference>
<dbReference type="CDD" id="cd00920">
    <property type="entry name" value="Cupredoxin"/>
    <property type="match status" value="1"/>
</dbReference>
<dbReference type="GO" id="GO:0042597">
    <property type="term" value="C:periplasmic space"/>
    <property type="evidence" value="ECO:0007669"/>
    <property type="project" value="UniProtKB-SubCell"/>
</dbReference>
<dbReference type="NCBIfam" id="TIGR02376">
    <property type="entry name" value="Cu_nitrite_red"/>
    <property type="match status" value="1"/>
</dbReference>
<dbReference type="InterPro" id="IPR001287">
    <property type="entry name" value="NO2-reductase_Cu"/>
</dbReference>
<comment type="cofactor">
    <cofactor evidence="12">
        <name>Cu(2+)</name>
        <dbReference type="ChEBI" id="CHEBI:29036"/>
    </cofactor>
    <text evidence="12">Binds 1 Cu(+) ion.</text>
</comment>
<evidence type="ECO:0000256" key="3">
    <source>
        <dbReference type="ARBA" id="ARBA00011233"/>
    </source>
</evidence>
<evidence type="ECO:0000256" key="12">
    <source>
        <dbReference type="RuleBase" id="RU365025"/>
    </source>
</evidence>
<feature type="binding site" description="type 1 copper site" evidence="11">
    <location>
        <position position="303"/>
    </location>
    <ligand>
        <name>Cu cation</name>
        <dbReference type="ChEBI" id="CHEBI:23378"/>
        <label>1</label>
    </ligand>
</feature>
<evidence type="ECO:0000256" key="7">
    <source>
        <dbReference type="ARBA" id="ARBA00022737"/>
    </source>
</evidence>
<dbReference type="Gene3D" id="2.60.40.420">
    <property type="entry name" value="Cupredoxins - blue copper proteins"/>
    <property type="match status" value="3"/>
</dbReference>
<keyword evidence="12" id="KW-0732">Signal</keyword>
<dbReference type="EC" id="1.7.2.1" evidence="4 12"/>
<feature type="binding site" description="type 1 copper site" evidence="11">
    <location>
        <position position="295"/>
    </location>
    <ligand>
        <name>Cu cation</name>
        <dbReference type="ChEBI" id="CHEBI:23378"/>
        <label>1</label>
    </ligand>
</feature>
<dbReference type="STRING" id="413882.AAW51_4183"/>
<evidence type="ECO:0000256" key="8">
    <source>
        <dbReference type="ARBA" id="ARBA00023002"/>
    </source>
</evidence>
<dbReference type="InterPro" id="IPR033138">
    <property type="entry name" value="Cu_oxidase_CS"/>
</dbReference>
<dbReference type="InterPro" id="IPR011707">
    <property type="entry name" value="Cu-oxidase-like_N"/>
</dbReference>
<dbReference type="AlphaFoldDB" id="A0A0G3BN44"/>
<feature type="domain" description="Plastocyanin-like" evidence="13">
    <location>
        <begin position="211"/>
        <end position="318"/>
    </location>
</feature>
<sequence>MFARVLAPIPFAIAVFVGAAMAGPLTSVAQAAPATAQKEVVRQYTLSTGMADGKMVYLDAQGKASNPVLKANVGDTVVLTIGSGEGAQHDIVIPDLKVASKKFDSSTGSVTVRFKASKPGRFTYYCSIPGHQQIGMEGVLEVAATSASPAAAAPASKAAVAAAAGPALALAPAAADAVSITMDPNSVPPAIGKRAPTLVKYRIDTVELNGKLDDGTTFNYWTFGSKVPGPMLRVKQGDTVEMTLANHKSSKMVHSIDLHSVTGGHGGGADTQVAPGQEKTIRFKALNPGLYVYHCATPSVPHHISAGMYGLILVEPEEGLPPVDREYYVMQGDLYTGRAAGTKGHHEYSPERASDELPSFYTFNGAVGSLTKEFKMTAKVGETVRVYFGVGGPNKVSSFHVIGEIFDKVYSEGSVSSVKKDVQTTLVAPGGATIVDFKVNYPGSYILVDHALSRVGKGLAGILEVTGERDVAVYEPVSPTQTVAHQH</sequence>
<evidence type="ECO:0000256" key="2">
    <source>
        <dbReference type="ARBA" id="ARBA00010609"/>
    </source>
</evidence>
<feature type="binding site" description="type 1 copper site" evidence="11">
    <location>
        <position position="294"/>
    </location>
    <ligand>
        <name>Cu cation</name>
        <dbReference type="ChEBI" id="CHEBI:23378"/>
        <label>1</label>
    </ligand>
</feature>
<dbReference type="GO" id="GO:0005507">
    <property type="term" value="F:copper ion binding"/>
    <property type="evidence" value="ECO:0007669"/>
    <property type="project" value="InterPro"/>
</dbReference>
<feature type="binding site" description="type 1 copper site" evidence="11">
    <location>
        <position position="308"/>
    </location>
    <ligand>
        <name>Cu cation</name>
        <dbReference type="ChEBI" id="CHEBI:23378"/>
        <label>1</label>
    </ligand>
</feature>
<evidence type="ECO:0000256" key="10">
    <source>
        <dbReference type="ARBA" id="ARBA00049340"/>
    </source>
</evidence>
<evidence type="ECO:0000256" key="4">
    <source>
        <dbReference type="ARBA" id="ARBA00011882"/>
    </source>
</evidence>
<proteinExistence type="inferred from homology"/>
<gene>
    <name evidence="14" type="primary">nirK</name>
    <name evidence="14" type="ORF">AAW51_4183</name>
</gene>
<dbReference type="GO" id="GO:0050421">
    <property type="term" value="F:nitrite reductase (NO-forming) activity"/>
    <property type="evidence" value="ECO:0007669"/>
    <property type="project" value="UniProtKB-EC"/>
</dbReference>
<feature type="binding site" description="type 1 copper site" evidence="11">
    <location>
        <position position="254"/>
    </location>
    <ligand>
        <name>Cu cation</name>
        <dbReference type="ChEBI" id="CHEBI:23378"/>
        <label>1</label>
    </ligand>
</feature>
<keyword evidence="15" id="KW-1185">Reference proteome</keyword>
<keyword evidence="8 12" id="KW-0560">Oxidoreductase</keyword>
<dbReference type="PANTHER" id="PTHR11709:SF394">
    <property type="entry name" value="FI03373P-RELATED"/>
    <property type="match status" value="1"/>
</dbReference>
<dbReference type="PRINTS" id="PR00695">
    <property type="entry name" value="CUNO2RDTASE"/>
</dbReference>
<feature type="binding site" description="type 1 copper site" evidence="11">
    <location>
        <position position="259"/>
    </location>
    <ligand>
        <name>Cu cation</name>
        <dbReference type="ChEBI" id="CHEBI:23378"/>
        <label>1</label>
    </ligand>
</feature>
<dbReference type="FunFam" id="2.60.40.420:FF:000093">
    <property type="entry name" value="Copper-containing nitrite reductase"/>
    <property type="match status" value="1"/>
</dbReference>
<dbReference type="KEGG" id="pbh:AAW51_4183"/>
<accession>A0A0G3BN44</accession>
<dbReference type="PATRIC" id="fig|413882.6.peg.4373"/>
<reference evidence="14 15" key="1">
    <citation type="submission" date="2015-05" db="EMBL/GenBank/DDBJ databases">
        <authorList>
            <person name="Tang B."/>
            <person name="Yu Y."/>
        </authorList>
    </citation>
    <scope>NUCLEOTIDE SEQUENCE [LARGE SCALE GENOMIC DNA]</scope>
    <source>
        <strain evidence="14 15">DSM 7029</strain>
    </source>
</reference>
<evidence type="ECO:0000313" key="15">
    <source>
        <dbReference type="Proteomes" id="UP000035352"/>
    </source>
</evidence>
<keyword evidence="6 11" id="KW-0479">Metal-binding</keyword>
<dbReference type="CDD" id="cd11020">
    <property type="entry name" value="CuRO_1_CuNIR"/>
    <property type="match status" value="1"/>
</dbReference>
<comment type="subunit">
    <text evidence="3 12">Homotrimer.</text>
</comment>
<evidence type="ECO:0000259" key="13">
    <source>
        <dbReference type="Pfam" id="PF07732"/>
    </source>
</evidence>
<dbReference type="EMBL" id="CP011371">
    <property type="protein sequence ID" value="AKJ30874.1"/>
    <property type="molecule type" value="Genomic_DNA"/>
</dbReference>
<evidence type="ECO:0000256" key="11">
    <source>
        <dbReference type="PIRSR" id="PIRSR601287-1"/>
    </source>
</evidence>
<dbReference type="Pfam" id="PF07732">
    <property type="entry name" value="Cu-oxidase_3"/>
    <property type="match status" value="1"/>
</dbReference>
<dbReference type="InterPro" id="IPR045087">
    <property type="entry name" value="Cu-oxidase_fam"/>
</dbReference>
<comment type="subcellular location">
    <subcellularLocation>
        <location evidence="1">Periplasm</location>
    </subcellularLocation>
</comment>
<keyword evidence="7" id="KW-0677">Repeat</keyword>
<dbReference type="PROSITE" id="PS00079">
    <property type="entry name" value="MULTICOPPER_OXIDASE1"/>
    <property type="match status" value="1"/>
</dbReference>
<feature type="signal peptide" evidence="12">
    <location>
        <begin position="1"/>
        <end position="22"/>
    </location>
</feature>
<dbReference type="InterPro" id="IPR008972">
    <property type="entry name" value="Cupredoxin"/>
</dbReference>
<organism evidence="14 15">
    <name type="scientific">Caldimonas brevitalea</name>
    <dbReference type="NCBI Taxonomy" id="413882"/>
    <lineage>
        <taxon>Bacteria</taxon>
        <taxon>Pseudomonadati</taxon>
        <taxon>Pseudomonadota</taxon>
        <taxon>Betaproteobacteria</taxon>
        <taxon>Burkholderiales</taxon>
        <taxon>Sphaerotilaceae</taxon>
        <taxon>Caldimonas</taxon>
    </lineage>
</organism>
<evidence type="ECO:0000313" key="14">
    <source>
        <dbReference type="EMBL" id="AKJ30874.1"/>
    </source>
</evidence>
<dbReference type="CDD" id="cd04208">
    <property type="entry name" value="CuRO_2_CuNIR"/>
    <property type="match status" value="1"/>
</dbReference>
<comment type="similarity">
    <text evidence="2 12">Belongs to the multicopper oxidase family.</text>
</comment>
<evidence type="ECO:0000256" key="1">
    <source>
        <dbReference type="ARBA" id="ARBA00004418"/>
    </source>
</evidence>
<dbReference type="SUPFAM" id="SSF49503">
    <property type="entry name" value="Cupredoxins"/>
    <property type="match status" value="3"/>
</dbReference>
<keyword evidence="9 11" id="KW-0186">Copper</keyword>